<name>A0AAD3H5G8_9STRA</name>
<keyword evidence="2" id="KW-1185">Reference proteome</keyword>
<dbReference type="Proteomes" id="UP001054902">
    <property type="component" value="Unassembled WGS sequence"/>
</dbReference>
<sequence>MSRTYPKTFPYLKGFYNSLNGWRYDRNKDGWKMTKKAWDHPAQVDTVPRFGKDLEALSLLFNSIEPTKHLVRGKALAFIRFGFGDASGGGFGSSWEFEGDIIYRYGVWGKEMDLSLSNLREFTNQVESLETMGEQGLLDGVEVFFFTNNSTCEAAAYNGSSKSELLFELVLRLHKLEMKYRCRIHIIHSSGERMKAQGSDGLSRGNLTTGVMAGKKMIEFIPIHLTALERSSELESWLRSWLPGEVEFLEAGDWFIRGHDIVPGGYSLNCDGMKIPTTKSGTFVWSPLPIIGDVAVEELWKARTNLGSSEAAQDSWTWVGLCQKCGKRTQGSKDLFCGNFHASIGKCQHSLGTWHAKCYTASDQVQFPVVNPENDKGVSWKKAARKEKYMGARNCDSMFISFKCDFCWFQILMKRPMVMDSLGDNSTMAYIRRVQLDAMWSRSASTVSNLRGNLVTGRQMDGELGLPPIVIPRGPLPMYDDCGFQICMQMLRYSQQPGRNVATHKQFDTVRRLRSSYTTAYA</sequence>
<protein>
    <submittedName>
        <fullName evidence="1">Uncharacterized protein</fullName>
    </submittedName>
</protein>
<proteinExistence type="predicted"/>
<evidence type="ECO:0000313" key="2">
    <source>
        <dbReference type="Proteomes" id="UP001054902"/>
    </source>
</evidence>
<organism evidence="1 2">
    <name type="scientific">Chaetoceros tenuissimus</name>
    <dbReference type="NCBI Taxonomy" id="426638"/>
    <lineage>
        <taxon>Eukaryota</taxon>
        <taxon>Sar</taxon>
        <taxon>Stramenopiles</taxon>
        <taxon>Ochrophyta</taxon>
        <taxon>Bacillariophyta</taxon>
        <taxon>Coscinodiscophyceae</taxon>
        <taxon>Chaetocerotophycidae</taxon>
        <taxon>Chaetocerotales</taxon>
        <taxon>Chaetocerotaceae</taxon>
        <taxon>Chaetoceros</taxon>
    </lineage>
</organism>
<reference evidence="1 2" key="1">
    <citation type="journal article" date="2021" name="Sci. Rep.">
        <title>The genome of the diatom Chaetoceros tenuissimus carries an ancient integrated fragment of an extant virus.</title>
        <authorList>
            <person name="Hongo Y."/>
            <person name="Kimura K."/>
            <person name="Takaki Y."/>
            <person name="Yoshida Y."/>
            <person name="Baba S."/>
            <person name="Kobayashi G."/>
            <person name="Nagasaki K."/>
            <person name="Hano T."/>
            <person name="Tomaru Y."/>
        </authorList>
    </citation>
    <scope>NUCLEOTIDE SEQUENCE [LARGE SCALE GENOMIC DNA]</scope>
    <source>
        <strain evidence="1 2">NIES-3715</strain>
    </source>
</reference>
<comment type="caution">
    <text evidence="1">The sequence shown here is derived from an EMBL/GenBank/DDBJ whole genome shotgun (WGS) entry which is preliminary data.</text>
</comment>
<accession>A0AAD3H5G8</accession>
<evidence type="ECO:0000313" key="1">
    <source>
        <dbReference type="EMBL" id="GFH50644.1"/>
    </source>
</evidence>
<gene>
    <name evidence="1" type="ORF">CTEN210_07120</name>
</gene>
<dbReference type="EMBL" id="BLLK01000040">
    <property type="protein sequence ID" value="GFH50644.1"/>
    <property type="molecule type" value="Genomic_DNA"/>
</dbReference>
<dbReference type="AlphaFoldDB" id="A0AAD3H5G8"/>